<name>A0AAV4CNH9_9GAST</name>
<dbReference type="Gene3D" id="3.10.100.10">
    <property type="entry name" value="Mannose-Binding Protein A, subunit A"/>
    <property type="match status" value="1"/>
</dbReference>
<protein>
    <recommendedName>
        <fullName evidence="3">C-type lectin domain-containing protein</fullName>
    </recommendedName>
</protein>
<feature type="signal peptide" evidence="2">
    <location>
        <begin position="1"/>
        <end position="21"/>
    </location>
</feature>
<dbReference type="InterPro" id="IPR018378">
    <property type="entry name" value="C-type_lectin_CS"/>
</dbReference>
<dbReference type="SMART" id="SM00034">
    <property type="entry name" value="CLECT"/>
    <property type="match status" value="1"/>
</dbReference>
<keyword evidence="5" id="KW-1185">Reference proteome</keyword>
<organism evidence="4 5">
    <name type="scientific">Plakobranchus ocellatus</name>
    <dbReference type="NCBI Taxonomy" id="259542"/>
    <lineage>
        <taxon>Eukaryota</taxon>
        <taxon>Metazoa</taxon>
        <taxon>Spiralia</taxon>
        <taxon>Lophotrochozoa</taxon>
        <taxon>Mollusca</taxon>
        <taxon>Gastropoda</taxon>
        <taxon>Heterobranchia</taxon>
        <taxon>Euthyneura</taxon>
        <taxon>Panpulmonata</taxon>
        <taxon>Sacoglossa</taxon>
        <taxon>Placobranchoidea</taxon>
        <taxon>Plakobranchidae</taxon>
        <taxon>Plakobranchus</taxon>
    </lineage>
</organism>
<evidence type="ECO:0000259" key="3">
    <source>
        <dbReference type="PROSITE" id="PS50041"/>
    </source>
</evidence>
<dbReference type="CDD" id="cd00037">
    <property type="entry name" value="CLECT"/>
    <property type="match status" value="1"/>
</dbReference>
<evidence type="ECO:0000256" key="1">
    <source>
        <dbReference type="ARBA" id="ARBA00023157"/>
    </source>
</evidence>
<dbReference type="InterPro" id="IPR001304">
    <property type="entry name" value="C-type_lectin-like"/>
</dbReference>
<dbReference type="PROSITE" id="PS50041">
    <property type="entry name" value="C_TYPE_LECTIN_2"/>
    <property type="match status" value="1"/>
</dbReference>
<dbReference type="Proteomes" id="UP000735302">
    <property type="component" value="Unassembled WGS sequence"/>
</dbReference>
<dbReference type="Pfam" id="PF00059">
    <property type="entry name" value="Lectin_C"/>
    <property type="match status" value="1"/>
</dbReference>
<proteinExistence type="predicted"/>
<comment type="caution">
    <text evidence="4">The sequence shown here is derived from an EMBL/GenBank/DDBJ whole genome shotgun (WGS) entry which is preliminary data.</text>
</comment>
<evidence type="ECO:0000313" key="5">
    <source>
        <dbReference type="Proteomes" id="UP000735302"/>
    </source>
</evidence>
<dbReference type="InterPro" id="IPR016187">
    <property type="entry name" value="CTDL_fold"/>
</dbReference>
<keyword evidence="2" id="KW-0732">Signal</keyword>
<dbReference type="EMBL" id="BLXT01006771">
    <property type="protein sequence ID" value="GFO33431.1"/>
    <property type="molecule type" value="Genomic_DNA"/>
</dbReference>
<dbReference type="AlphaFoldDB" id="A0AAV4CNH9"/>
<evidence type="ECO:0000256" key="2">
    <source>
        <dbReference type="SAM" id="SignalP"/>
    </source>
</evidence>
<gene>
    <name evidence="4" type="ORF">PoB_005993600</name>
</gene>
<dbReference type="PROSITE" id="PS00615">
    <property type="entry name" value="C_TYPE_LECTIN_1"/>
    <property type="match status" value="1"/>
</dbReference>
<sequence length="347" mass="37525">MRHHLLSLVLILELVRDHGQGQSITVSTGSADCPPTALPSFRPPCDWRFFGTKNIAAMFWPVVVSEEEFATALSSLDLSYSVALISITILFGRKKRSAMTLGLSELTYYKTSTILNRDYTFSLLSTDTVSRTTYSLSTPGWSEVTSTVNCALRTISKCPLSRGFLYEPAAGQCTPVLWLGQGSGGTVVPAGSADAQQGNLYVNNKTSGSCQNGFEAVEYGNEGNFSCVTILSPPSSYEDATKLCKESGGYLASVKTAEKLQMVVSLAQGQDLWVGLDDLDTDGTLVWQKDGNPLTTEQRNVVFKNGAITKDCVQFKESQSKLKDTHCSDTMDAVCESSPSNTETVTC</sequence>
<dbReference type="PANTHER" id="PTHR22801">
    <property type="entry name" value="LITHOSTATHINE"/>
    <property type="match status" value="1"/>
</dbReference>
<feature type="domain" description="C-type lectin" evidence="3">
    <location>
        <begin position="227"/>
        <end position="336"/>
    </location>
</feature>
<feature type="chain" id="PRO_5043988449" description="C-type lectin domain-containing protein" evidence="2">
    <location>
        <begin position="22"/>
        <end position="347"/>
    </location>
</feature>
<accession>A0AAV4CNH9</accession>
<dbReference type="SUPFAM" id="SSF56436">
    <property type="entry name" value="C-type lectin-like"/>
    <property type="match status" value="1"/>
</dbReference>
<dbReference type="InterPro" id="IPR016186">
    <property type="entry name" value="C-type_lectin-like/link_sf"/>
</dbReference>
<reference evidence="4 5" key="1">
    <citation type="journal article" date="2021" name="Elife">
        <title>Chloroplast acquisition without the gene transfer in kleptoplastic sea slugs, Plakobranchus ocellatus.</title>
        <authorList>
            <person name="Maeda T."/>
            <person name="Takahashi S."/>
            <person name="Yoshida T."/>
            <person name="Shimamura S."/>
            <person name="Takaki Y."/>
            <person name="Nagai Y."/>
            <person name="Toyoda A."/>
            <person name="Suzuki Y."/>
            <person name="Arimoto A."/>
            <person name="Ishii H."/>
            <person name="Satoh N."/>
            <person name="Nishiyama T."/>
            <person name="Hasebe M."/>
            <person name="Maruyama T."/>
            <person name="Minagawa J."/>
            <person name="Obokata J."/>
            <person name="Shigenobu S."/>
        </authorList>
    </citation>
    <scope>NUCLEOTIDE SEQUENCE [LARGE SCALE GENOMIC DNA]</scope>
</reference>
<dbReference type="PANTHER" id="PTHR22801:SF63">
    <property type="entry name" value="C-TYPE LECTIN DOMAIN-CONTAINING PROTEIN"/>
    <property type="match status" value="1"/>
</dbReference>
<evidence type="ECO:0000313" key="4">
    <source>
        <dbReference type="EMBL" id="GFO33431.1"/>
    </source>
</evidence>
<dbReference type="InterPro" id="IPR050801">
    <property type="entry name" value="Ca-Dep_Lectins_ImmuneDev"/>
</dbReference>
<keyword evidence="1" id="KW-1015">Disulfide bond</keyword>